<proteinExistence type="predicted"/>
<sequence>MAAQRFIKSAVAKMEHLIKGALKKLEHAVKCAAEQYDRVVESDAKEQDIVTKRANKKPDHAIHGAAKKQDRTKGTVKVHNYAAKDAGKKQVHVIVAAVKEKDLVVQGTVKVHDHVKNDATKEQARVEGAVIKQDCVVKDAVIKQHNAIKSVDEEPDFYESLEEFCRKYSAEAKASRHYKRPGLLTIVEEDETRDGEPIHNFLEIFQKNKYGKPRTLSRLDPPVPLSPISSIASTIPPEPCLLSKCCARMRKSARRNKRKVKRISKRLMKKARQQVCTIRTSSLCGCHKIRGHPSKASPYWASSHSHQSVMHLPMATFSLFQLPPLDF</sequence>
<dbReference type="EMBL" id="CAWUOM010000268">
    <property type="protein sequence ID" value="CAK7275581.1"/>
    <property type="molecule type" value="Genomic_DNA"/>
</dbReference>
<comment type="caution">
    <text evidence="2">The sequence shown here is derived from an EMBL/GenBank/DDBJ whole genome shotgun (WGS) entry which is preliminary data.</text>
</comment>
<keyword evidence="3" id="KW-1185">Reference proteome</keyword>
<protein>
    <submittedName>
        <fullName evidence="2">Uncharacterized protein</fullName>
    </submittedName>
</protein>
<evidence type="ECO:0000313" key="2">
    <source>
        <dbReference type="EMBL" id="CAK7275581.1"/>
    </source>
</evidence>
<feature type="compositionally biased region" description="Basic and acidic residues" evidence="1">
    <location>
        <begin position="53"/>
        <end position="73"/>
    </location>
</feature>
<evidence type="ECO:0000313" key="3">
    <source>
        <dbReference type="Proteomes" id="UP001642501"/>
    </source>
</evidence>
<dbReference type="Proteomes" id="UP001642501">
    <property type="component" value="Unassembled WGS sequence"/>
</dbReference>
<organism evidence="2 3">
    <name type="scientific">Sporothrix epigloea</name>
    <dbReference type="NCBI Taxonomy" id="1892477"/>
    <lineage>
        <taxon>Eukaryota</taxon>
        <taxon>Fungi</taxon>
        <taxon>Dikarya</taxon>
        <taxon>Ascomycota</taxon>
        <taxon>Pezizomycotina</taxon>
        <taxon>Sordariomycetes</taxon>
        <taxon>Sordariomycetidae</taxon>
        <taxon>Ophiostomatales</taxon>
        <taxon>Ophiostomataceae</taxon>
        <taxon>Sporothrix</taxon>
    </lineage>
</organism>
<gene>
    <name evidence="2" type="ORF">SEPCBS57363_006774</name>
</gene>
<name>A0ABP0E7X2_9PEZI</name>
<evidence type="ECO:0000256" key="1">
    <source>
        <dbReference type="SAM" id="MobiDB-lite"/>
    </source>
</evidence>
<accession>A0ABP0E7X2</accession>
<feature type="region of interest" description="Disordered" evidence="1">
    <location>
        <begin position="53"/>
        <end position="75"/>
    </location>
</feature>
<reference evidence="2 3" key="1">
    <citation type="submission" date="2024-01" db="EMBL/GenBank/DDBJ databases">
        <authorList>
            <person name="Allen C."/>
            <person name="Tagirdzhanova G."/>
        </authorList>
    </citation>
    <scope>NUCLEOTIDE SEQUENCE [LARGE SCALE GENOMIC DNA]</scope>
    <source>
        <strain evidence="2 3">CBS 573.63</strain>
    </source>
</reference>